<dbReference type="Gene3D" id="2.60.120.10">
    <property type="entry name" value="Jelly Rolls"/>
    <property type="match status" value="1"/>
</dbReference>
<evidence type="ECO:0000313" key="2">
    <source>
        <dbReference type="EMBL" id="SCG66540.1"/>
    </source>
</evidence>
<protein>
    <submittedName>
        <fullName evidence="2">Cupin domain</fullName>
    </submittedName>
</protein>
<dbReference type="STRING" id="47864.GA0070560_12366"/>
<dbReference type="AlphaFoldDB" id="A0A1C5J7J3"/>
<dbReference type="SUPFAM" id="SSF51182">
    <property type="entry name" value="RmlC-like cupins"/>
    <property type="match status" value="1"/>
</dbReference>
<evidence type="ECO:0000313" key="3">
    <source>
        <dbReference type="Proteomes" id="UP000199408"/>
    </source>
</evidence>
<gene>
    <name evidence="2" type="ORF">GA0070560_12366</name>
</gene>
<dbReference type="EMBL" id="FMDN01000023">
    <property type="protein sequence ID" value="SCG66540.1"/>
    <property type="molecule type" value="Genomic_DNA"/>
</dbReference>
<name>A0A1C5J7J3_9ACTN</name>
<dbReference type="InterPro" id="IPR011051">
    <property type="entry name" value="RmlC_Cupin_sf"/>
</dbReference>
<dbReference type="PANTHER" id="PTHR37694">
    <property type="entry name" value="SLR8022 PROTEIN"/>
    <property type="match status" value="1"/>
</dbReference>
<reference evidence="3" key="1">
    <citation type="submission" date="2016-06" db="EMBL/GenBank/DDBJ databases">
        <authorList>
            <person name="Varghese N."/>
        </authorList>
    </citation>
    <scope>NUCLEOTIDE SEQUENCE [LARGE SCALE GENOMIC DNA]</scope>
    <source>
        <strain evidence="3">DSM 43171</strain>
    </source>
</reference>
<dbReference type="Pfam" id="PF07883">
    <property type="entry name" value="Cupin_2"/>
    <property type="match status" value="1"/>
</dbReference>
<accession>A0A1C5J7J3</accession>
<dbReference type="Proteomes" id="UP000199408">
    <property type="component" value="Unassembled WGS sequence"/>
</dbReference>
<proteinExistence type="predicted"/>
<dbReference type="PANTHER" id="PTHR37694:SF1">
    <property type="entry name" value="SLR8022 PROTEIN"/>
    <property type="match status" value="1"/>
</dbReference>
<sequence>MEHTSLTVLARQQLDNARGATNGRSAHTVYGGQQKVLRQTLIALAGGQKLDEHENPGEATVHVLNGQVRLATGDSSWTGSAGDLLVVPDARHTLEALEDAVVLLTVAKRG</sequence>
<dbReference type="InterPro" id="IPR013096">
    <property type="entry name" value="Cupin_2"/>
</dbReference>
<evidence type="ECO:0000259" key="1">
    <source>
        <dbReference type="Pfam" id="PF07883"/>
    </source>
</evidence>
<organism evidence="2 3">
    <name type="scientific">Micromonospora halophytica</name>
    <dbReference type="NCBI Taxonomy" id="47864"/>
    <lineage>
        <taxon>Bacteria</taxon>
        <taxon>Bacillati</taxon>
        <taxon>Actinomycetota</taxon>
        <taxon>Actinomycetes</taxon>
        <taxon>Micromonosporales</taxon>
        <taxon>Micromonosporaceae</taxon>
        <taxon>Micromonospora</taxon>
    </lineage>
</organism>
<feature type="domain" description="Cupin type-2" evidence="1">
    <location>
        <begin position="42"/>
        <end position="102"/>
    </location>
</feature>
<dbReference type="RefSeq" id="WP_091301623.1">
    <property type="nucleotide sequence ID" value="NZ_FMDN01000023.1"/>
</dbReference>
<keyword evidence="3" id="KW-1185">Reference proteome</keyword>
<dbReference type="InterPro" id="IPR014710">
    <property type="entry name" value="RmlC-like_jellyroll"/>
</dbReference>
<dbReference type="OrthoDB" id="5190473at2"/>
<dbReference type="CDD" id="cd02230">
    <property type="entry name" value="cupin_HP0902-like"/>
    <property type="match status" value="1"/>
</dbReference>